<evidence type="ECO:0000313" key="4">
    <source>
        <dbReference type="EMBL" id="RUS74311.1"/>
    </source>
</evidence>
<dbReference type="Gene3D" id="3.40.20.10">
    <property type="entry name" value="Severin"/>
    <property type="match status" value="1"/>
</dbReference>
<keyword evidence="2" id="KW-0009">Actin-binding</keyword>
<dbReference type="Proteomes" id="UP000271974">
    <property type="component" value="Unassembled WGS sequence"/>
</dbReference>
<dbReference type="InterPro" id="IPR002108">
    <property type="entry name" value="ADF-H"/>
</dbReference>
<proteinExistence type="inferred from homology"/>
<reference evidence="4 5" key="1">
    <citation type="submission" date="2019-01" db="EMBL/GenBank/DDBJ databases">
        <title>A draft genome assembly of the solar-powered sea slug Elysia chlorotica.</title>
        <authorList>
            <person name="Cai H."/>
            <person name="Li Q."/>
            <person name="Fang X."/>
            <person name="Li J."/>
            <person name="Curtis N.E."/>
            <person name="Altenburger A."/>
            <person name="Shibata T."/>
            <person name="Feng M."/>
            <person name="Maeda T."/>
            <person name="Schwartz J.A."/>
            <person name="Shigenobu S."/>
            <person name="Lundholm N."/>
            <person name="Nishiyama T."/>
            <person name="Yang H."/>
            <person name="Hasebe M."/>
            <person name="Li S."/>
            <person name="Pierce S.K."/>
            <person name="Wang J."/>
        </authorList>
    </citation>
    <scope>NUCLEOTIDE SEQUENCE [LARGE SCALE GENOMIC DNA]</scope>
    <source>
        <strain evidence="4">EC2010</strain>
        <tissue evidence="4">Whole organism of an adult</tissue>
    </source>
</reference>
<dbReference type="GO" id="GO:0003779">
    <property type="term" value="F:actin binding"/>
    <property type="evidence" value="ECO:0007669"/>
    <property type="project" value="UniProtKB-KW"/>
</dbReference>
<evidence type="ECO:0000259" key="3">
    <source>
        <dbReference type="PROSITE" id="PS51263"/>
    </source>
</evidence>
<name>A0A433SYC1_ELYCH</name>
<evidence type="ECO:0000256" key="2">
    <source>
        <dbReference type="ARBA" id="ARBA00023203"/>
    </source>
</evidence>
<organism evidence="4 5">
    <name type="scientific">Elysia chlorotica</name>
    <name type="common">Eastern emerald elysia</name>
    <name type="synonym">Sea slug</name>
    <dbReference type="NCBI Taxonomy" id="188477"/>
    <lineage>
        <taxon>Eukaryota</taxon>
        <taxon>Metazoa</taxon>
        <taxon>Spiralia</taxon>
        <taxon>Lophotrochozoa</taxon>
        <taxon>Mollusca</taxon>
        <taxon>Gastropoda</taxon>
        <taxon>Heterobranchia</taxon>
        <taxon>Euthyneura</taxon>
        <taxon>Panpulmonata</taxon>
        <taxon>Sacoglossa</taxon>
        <taxon>Placobranchoidea</taxon>
        <taxon>Plakobranchidae</taxon>
        <taxon>Elysia</taxon>
    </lineage>
</organism>
<dbReference type="OrthoDB" id="10249245at2759"/>
<dbReference type="PROSITE" id="PS51263">
    <property type="entry name" value="ADF_H"/>
    <property type="match status" value="1"/>
</dbReference>
<comment type="caution">
    <text evidence="4">The sequence shown here is derived from an EMBL/GenBank/DDBJ whole genome shotgun (WGS) entry which is preliminary data.</text>
</comment>
<dbReference type="PANTHER" id="PTHR11913">
    <property type="entry name" value="COFILIN-RELATED"/>
    <property type="match status" value="1"/>
</dbReference>
<protein>
    <recommendedName>
        <fullName evidence="3">ADF-H domain-containing protein</fullName>
    </recommendedName>
</protein>
<dbReference type="InterPro" id="IPR017904">
    <property type="entry name" value="ADF/Cofilin"/>
</dbReference>
<dbReference type="GO" id="GO:0030042">
    <property type="term" value="P:actin filament depolymerization"/>
    <property type="evidence" value="ECO:0007669"/>
    <property type="project" value="InterPro"/>
</dbReference>
<keyword evidence="5" id="KW-1185">Reference proteome</keyword>
<comment type="similarity">
    <text evidence="1">Belongs to the actin-binding proteins ADF family.</text>
</comment>
<evidence type="ECO:0000256" key="1">
    <source>
        <dbReference type="ARBA" id="ARBA00006844"/>
    </source>
</evidence>
<dbReference type="STRING" id="188477.A0A433SYC1"/>
<gene>
    <name evidence="4" type="ORF">EGW08_017934</name>
</gene>
<accession>A0A433SYC1</accession>
<dbReference type="AlphaFoldDB" id="A0A433SYC1"/>
<dbReference type="InterPro" id="IPR029006">
    <property type="entry name" value="ADF-H/Gelsolin-like_dom_sf"/>
</dbReference>
<dbReference type="SMART" id="SM00102">
    <property type="entry name" value="ADF"/>
    <property type="match status" value="1"/>
</dbReference>
<sequence>MSSIAFKPSYLVPVVDRINEDVPDKESPTFDPVRYFESGQEFRQTIQKADKMATGVKLHDEVLDLYNKFKLQKTNHRFVVMIIEDGLIKLERTVDKNENLSQEEEYSAFINTLPTNVGRYFWADLKVTGKSGASKDVMFLVSWNPDGAPMTSNILYSMSLKALTEKCHADPRSAMKADGLMMSRKVLIIYSGKGDALDRGNYCGLKLTEQVMKVLERIVDSLIRQVVSIDVDVAPVPAR</sequence>
<dbReference type="Pfam" id="PF00241">
    <property type="entry name" value="Cofilin_ADF"/>
    <property type="match status" value="1"/>
</dbReference>
<dbReference type="SUPFAM" id="SSF55753">
    <property type="entry name" value="Actin depolymerizing proteins"/>
    <property type="match status" value="1"/>
</dbReference>
<dbReference type="GO" id="GO:0015629">
    <property type="term" value="C:actin cytoskeleton"/>
    <property type="evidence" value="ECO:0007669"/>
    <property type="project" value="InterPro"/>
</dbReference>
<feature type="domain" description="ADF-H" evidence="3">
    <location>
        <begin position="53"/>
        <end position="192"/>
    </location>
</feature>
<evidence type="ECO:0000313" key="5">
    <source>
        <dbReference type="Proteomes" id="UP000271974"/>
    </source>
</evidence>
<dbReference type="EMBL" id="RQTK01000844">
    <property type="protein sequence ID" value="RUS74311.1"/>
    <property type="molecule type" value="Genomic_DNA"/>
</dbReference>